<protein>
    <submittedName>
        <fullName evidence="1">Uncharacterized protein</fullName>
    </submittedName>
</protein>
<sequence length="129" mass="14209">FLYRVAGQLVPLSSSLRVRGGVHPGQVSSPPQDKQPCTHPLIPKNYLVSHVFGLCEEASVPGKNPRMHRENKTPGTSFCKATVPPTVHFLSKCVQICGSLMGSSYLKKQKAYQVQDFCFVSIRTTTTTF</sequence>
<feature type="non-terminal residue" evidence="1">
    <location>
        <position position="1"/>
    </location>
</feature>
<keyword evidence="2" id="KW-1185">Reference proteome</keyword>
<dbReference type="EMBL" id="JAHRIO010020436">
    <property type="protein sequence ID" value="MEQ2164606.1"/>
    <property type="molecule type" value="Genomic_DNA"/>
</dbReference>
<gene>
    <name evidence="1" type="ORF">GOODEAATRI_008381</name>
</gene>
<reference evidence="1 2" key="1">
    <citation type="submission" date="2021-06" db="EMBL/GenBank/DDBJ databases">
        <authorList>
            <person name="Palmer J.M."/>
        </authorList>
    </citation>
    <scope>NUCLEOTIDE SEQUENCE [LARGE SCALE GENOMIC DNA]</scope>
    <source>
        <strain evidence="1 2">GA_2019</strain>
        <tissue evidence="1">Muscle</tissue>
    </source>
</reference>
<proteinExistence type="predicted"/>
<evidence type="ECO:0000313" key="2">
    <source>
        <dbReference type="Proteomes" id="UP001476798"/>
    </source>
</evidence>
<evidence type="ECO:0000313" key="1">
    <source>
        <dbReference type="EMBL" id="MEQ2164606.1"/>
    </source>
</evidence>
<dbReference type="Proteomes" id="UP001476798">
    <property type="component" value="Unassembled WGS sequence"/>
</dbReference>
<comment type="caution">
    <text evidence="1">The sequence shown here is derived from an EMBL/GenBank/DDBJ whole genome shotgun (WGS) entry which is preliminary data.</text>
</comment>
<accession>A0ABV0N0I8</accession>
<name>A0ABV0N0I8_9TELE</name>
<organism evidence="1 2">
    <name type="scientific">Goodea atripinnis</name>
    <dbReference type="NCBI Taxonomy" id="208336"/>
    <lineage>
        <taxon>Eukaryota</taxon>
        <taxon>Metazoa</taxon>
        <taxon>Chordata</taxon>
        <taxon>Craniata</taxon>
        <taxon>Vertebrata</taxon>
        <taxon>Euteleostomi</taxon>
        <taxon>Actinopterygii</taxon>
        <taxon>Neopterygii</taxon>
        <taxon>Teleostei</taxon>
        <taxon>Neoteleostei</taxon>
        <taxon>Acanthomorphata</taxon>
        <taxon>Ovalentaria</taxon>
        <taxon>Atherinomorphae</taxon>
        <taxon>Cyprinodontiformes</taxon>
        <taxon>Goodeidae</taxon>
        <taxon>Goodea</taxon>
    </lineage>
</organism>